<dbReference type="SUPFAM" id="SSF52540">
    <property type="entry name" value="P-loop containing nucleoside triphosphate hydrolases"/>
    <property type="match status" value="2"/>
</dbReference>
<dbReference type="Pfam" id="PF12848">
    <property type="entry name" value="ABC_tran_Xtn"/>
    <property type="match status" value="1"/>
</dbReference>
<keyword evidence="1 9" id="KW-0963">Cytoplasm</keyword>
<feature type="coiled-coil region" evidence="9">
    <location>
        <begin position="579"/>
        <end position="640"/>
    </location>
</feature>
<keyword evidence="8 9" id="KW-0234">DNA repair</keyword>
<evidence type="ECO:0000313" key="12">
    <source>
        <dbReference type="EMBL" id="MDK9558106.1"/>
    </source>
</evidence>
<keyword evidence="7 9" id="KW-0238">DNA-binding</keyword>
<dbReference type="InterPro" id="IPR032524">
    <property type="entry name" value="ABC_tran_C"/>
</dbReference>
<protein>
    <recommendedName>
        <fullName evidence="9">ATP-binding protein Uup</fullName>
        <ecNumber evidence="9">3.6.1.-</ecNumber>
    </recommendedName>
</protein>
<accession>A0ABT7HCK4</accession>
<proteinExistence type="inferred from homology"/>
<evidence type="ECO:0000256" key="2">
    <source>
        <dbReference type="ARBA" id="ARBA00022737"/>
    </source>
</evidence>
<keyword evidence="9" id="KW-0175">Coiled coil</keyword>
<feature type="binding site" evidence="9">
    <location>
        <begin position="36"/>
        <end position="43"/>
    </location>
    <ligand>
        <name>ATP</name>
        <dbReference type="ChEBI" id="CHEBI:30616"/>
        <label>1</label>
    </ligand>
</feature>
<dbReference type="InterPro" id="IPR003593">
    <property type="entry name" value="AAA+_ATPase"/>
</dbReference>
<dbReference type="PANTHER" id="PTHR42855:SF1">
    <property type="entry name" value="ABC TRANSPORTER DOMAIN-CONTAINING PROTEIN"/>
    <property type="match status" value="1"/>
</dbReference>
<dbReference type="Gene3D" id="1.10.287.380">
    <property type="entry name" value="Valyl-tRNA synthetase, C-terminal domain"/>
    <property type="match status" value="1"/>
</dbReference>
<dbReference type="Pfam" id="PF16326">
    <property type="entry name" value="ABC_tran_CTD"/>
    <property type="match status" value="1"/>
</dbReference>
<keyword evidence="2 9" id="KW-0677">Repeat</keyword>
<evidence type="ECO:0000256" key="8">
    <source>
        <dbReference type="ARBA" id="ARBA00023204"/>
    </source>
</evidence>
<dbReference type="InterPro" id="IPR003439">
    <property type="entry name" value="ABC_transporter-like_ATP-bd"/>
</dbReference>
<evidence type="ECO:0000256" key="7">
    <source>
        <dbReference type="ARBA" id="ARBA00023125"/>
    </source>
</evidence>
<evidence type="ECO:0000256" key="10">
    <source>
        <dbReference type="SAM" id="MobiDB-lite"/>
    </source>
</evidence>
<dbReference type="PROSITE" id="PS50893">
    <property type="entry name" value="ABC_TRANSPORTER_2"/>
    <property type="match status" value="2"/>
</dbReference>
<evidence type="ECO:0000256" key="4">
    <source>
        <dbReference type="ARBA" id="ARBA00022763"/>
    </source>
</evidence>
<keyword evidence="6 9" id="KW-0067">ATP-binding</keyword>
<comment type="similarity">
    <text evidence="9">Belongs to the ABC transporter superfamily. ABCF family. Uup subfamily.</text>
</comment>
<dbReference type="InterPro" id="IPR017871">
    <property type="entry name" value="ABC_transporter-like_CS"/>
</dbReference>
<feature type="domain" description="ABC transporter" evidence="11">
    <location>
        <begin position="316"/>
        <end position="535"/>
    </location>
</feature>
<evidence type="ECO:0000256" key="5">
    <source>
        <dbReference type="ARBA" id="ARBA00022801"/>
    </source>
</evidence>
<keyword evidence="5 9" id="KW-0378">Hydrolase</keyword>
<evidence type="ECO:0000256" key="1">
    <source>
        <dbReference type="ARBA" id="ARBA00022490"/>
    </source>
</evidence>
<sequence length="643" mass="71563">MPLLTLDSVSLAYGMQPLLDQASLVVEAGERVCLLGRNGEGKSTLLKIVSGEVVPDGGVVRLEDGAVLAVLPQNLPTEDARTAYDVVAGAFPETGDLLAEFHRLSQQGDEASLDRMMKVQERLESLDGWRLDQKVTTILAQYGIDPERRLDTLSGGWQRRVLLARALVGDPDILLLDEPTNHLDVPAIAWLEEALGQFRGAMLFVSHDRAFIRRMATRIVELDRGRLVSFAATYDKYLQLKEKALEEEERQNALFDKRLKQEEAWIRQGIKARRTRNMGRVRALKAMREEHRQRRVRGGTASFAVEDAARSGKLVVETRDAGFGYADRADIIRGLNLTVFRGDKIGLVGENGTGKTTLVRLLLGDLEPTEGSVRLGTNLEVAYFDQLRGELDLSKNALDNLSEGREFIEINGQSKHVLGYLQEFLFTPERARSPVRVFSGGERARLLLAKLFSKPANILVLDEPTNDLDVETLELLEEQLAEFKGTVIVISHDREFLDNVVTETVFLDGTGQVREYVGGYSDWRRQGGRFPSEASGNRPDKQDKQSGSGGKAAKSTAKPEGQSTKTKSAKLSYKLKLELDELPGKIEALEQEIARLQSTIADSDFYSGPPNEVSATLEELTDTEARLEQVIERWMELEEQASQ</sequence>
<dbReference type="Pfam" id="PF00005">
    <property type="entry name" value="ABC_tran"/>
    <property type="match status" value="2"/>
</dbReference>
<dbReference type="PANTHER" id="PTHR42855">
    <property type="entry name" value="ABC TRANSPORTER ATP-BINDING SUBUNIT"/>
    <property type="match status" value="1"/>
</dbReference>
<dbReference type="Gene3D" id="3.40.50.300">
    <property type="entry name" value="P-loop containing nucleotide triphosphate hydrolases"/>
    <property type="match status" value="2"/>
</dbReference>
<evidence type="ECO:0000256" key="9">
    <source>
        <dbReference type="HAMAP-Rule" id="MF_00848"/>
    </source>
</evidence>
<gene>
    <name evidence="9" type="primary">uup</name>
    <name evidence="12" type="ORF">QQF73_10775</name>
</gene>
<keyword evidence="3 9" id="KW-0547">Nucleotide-binding</keyword>
<comment type="caution">
    <text evidence="12">The sequence shown here is derived from an EMBL/GenBank/DDBJ whole genome shotgun (WGS) entry which is preliminary data.</text>
</comment>
<dbReference type="SUPFAM" id="SSF161270">
    <property type="entry name" value="PspA lactotransferrin-binding region"/>
    <property type="match status" value="1"/>
</dbReference>
<reference evidence="12 13" key="1">
    <citation type="submission" date="2023-05" db="EMBL/GenBank/DDBJ databases">
        <title>Marinobacter albus sp. nov., a marine bacterium isolated from sand in a coastal intertidal zone of huludao.</title>
        <authorList>
            <person name="Deng T."/>
        </authorList>
    </citation>
    <scope>NUCLEOTIDE SEQUENCE [LARGE SCALE GENOMIC DNA]</scope>
    <source>
        <strain evidence="12 13">M216</strain>
    </source>
</reference>
<dbReference type="EC" id="3.6.1.-" evidence="9"/>
<name>A0ABT7HCK4_9GAMM</name>
<comment type="catalytic activity">
    <reaction evidence="9">
        <text>ATP + H2O = ADP + phosphate + H(+)</text>
        <dbReference type="Rhea" id="RHEA:13065"/>
        <dbReference type="ChEBI" id="CHEBI:15377"/>
        <dbReference type="ChEBI" id="CHEBI:15378"/>
        <dbReference type="ChEBI" id="CHEBI:30616"/>
        <dbReference type="ChEBI" id="CHEBI:43474"/>
        <dbReference type="ChEBI" id="CHEBI:456216"/>
    </reaction>
</comment>
<dbReference type="InterPro" id="IPR051309">
    <property type="entry name" value="ABCF_ATPase"/>
</dbReference>
<organism evidence="12 13">
    <name type="scientific">Marinobacter albus</name>
    <dbReference type="NCBI Taxonomy" id="3030833"/>
    <lineage>
        <taxon>Bacteria</taxon>
        <taxon>Pseudomonadati</taxon>
        <taxon>Pseudomonadota</taxon>
        <taxon>Gammaproteobacteria</taxon>
        <taxon>Pseudomonadales</taxon>
        <taxon>Marinobacteraceae</taxon>
        <taxon>Marinobacter</taxon>
    </lineage>
</organism>
<dbReference type="InterPro" id="IPR043686">
    <property type="entry name" value="Uup"/>
</dbReference>
<comment type="function">
    <text evidence="9">Probably plays a role in ribosome assembly or function. May be involved in resolution of branched DNA intermediates that result from template switching in postreplication gaps. Binds DNA and has ATPase activity.</text>
</comment>
<keyword evidence="4 9" id="KW-0227">DNA damage</keyword>
<dbReference type="CDD" id="cd03221">
    <property type="entry name" value="ABCF_EF-3"/>
    <property type="match status" value="2"/>
</dbReference>
<dbReference type="InterPro" id="IPR032781">
    <property type="entry name" value="ABC_tran_Xtn"/>
</dbReference>
<feature type="domain" description="ABC transporter" evidence="11">
    <location>
        <begin position="4"/>
        <end position="249"/>
    </location>
</feature>
<evidence type="ECO:0000259" key="11">
    <source>
        <dbReference type="PROSITE" id="PS50893"/>
    </source>
</evidence>
<dbReference type="SMART" id="SM00382">
    <property type="entry name" value="AAA"/>
    <property type="match status" value="2"/>
</dbReference>
<dbReference type="EMBL" id="JASSQD010000001">
    <property type="protein sequence ID" value="MDK9558106.1"/>
    <property type="molecule type" value="Genomic_DNA"/>
</dbReference>
<feature type="region of interest" description="Disordered" evidence="10">
    <location>
        <begin position="524"/>
        <end position="567"/>
    </location>
</feature>
<dbReference type="HAMAP" id="MF_00848">
    <property type="entry name" value="Uup"/>
    <property type="match status" value="1"/>
</dbReference>
<dbReference type="GO" id="GO:0005524">
    <property type="term" value="F:ATP binding"/>
    <property type="evidence" value="ECO:0007669"/>
    <property type="project" value="UniProtKB-KW"/>
</dbReference>
<dbReference type="PROSITE" id="PS00211">
    <property type="entry name" value="ABC_TRANSPORTER_1"/>
    <property type="match status" value="2"/>
</dbReference>
<keyword evidence="13" id="KW-1185">Reference proteome</keyword>
<dbReference type="InterPro" id="IPR037118">
    <property type="entry name" value="Val-tRNA_synth_C_sf"/>
</dbReference>
<dbReference type="InterPro" id="IPR027417">
    <property type="entry name" value="P-loop_NTPase"/>
</dbReference>
<feature type="binding site" evidence="9">
    <location>
        <begin position="349"/>
        <end position="356"/>
    </location>
    <ligand>
        <name>ATP</name>
        <dbReference type="ChEBI" id="CHEBI:30616"/>
        <label>2</label>
    </ligand>
</feature>
<dbReference type="Proteomes" id="UP001223547">
    <property type="component" value="Unassembled WGS sequence"/>
</dbReference>
<comment type="subcellular location">
    <subcellularLocation>
        <location evidence="9">Cytoplasm</location>
    </subcellularLocation>
    <text evidence="9">Associates with ribosomes.</text>
</comment>
<evidence type="ECO:0000256" key="3">
    <source>
        <dbReference type="ARBA" id="ARBA00022741"/>
    </source>
</evidence>
<evidence type="ECO:0000256" key="6">
    <source>
        <dbReference type="ARBA" id="ARBA00022840"/>
    </source>
</evidence>
<dbReference type="RefSeq" id="WP_285368199.1">
    <property type="nucleotide sequence ID" value="NZ_JASSQD010000001.1"/>
</dbReference>
<evidence type="ECO:0000313" key="13">
    <source>
        <dbReference type="Proteomes" id="UP001223547"/>
    </source>
</evidence>